<dbReference type="InterPro" id="IPR042047">
    <property type="entry name" value="SleB_dom1"/>
</dbReference>
<feature type="chain" id="PRO_5038339572" evidence="1">
    <location>
        <begin position="22"/>
        <end position="279"/>
    </location>
</feature>
<gene>
    <name evidence="4" type="ORF">IAC74_03225</name>
</gene>
<dbReference type="Gene3D" id="3.30.457.10">
    <property type="entry name" value="Copper amine oxidase-like, N-terminal domain"/>
    <property type="match status" value="2"/>
</dbReference>
<evidence type="ECO:0000259" key="2">
    <source>
        <dbReference type="Pfam" id="PF07486"/>
    </source>
</evidence>
<dbReference type="EMBL" id="DVOF01000091">
    <property type="protein sequence ID" value="HIV02560.1"/>
    <property type="molecule type" value="Genomic_DNA"/>
</dbReference>
<keyword evidence="1" id="KW-0732">Signal</keyword>
<dbReference type="InterPro" id="IPR012854">
    <property type="entry name" value="Cu_amine_oxidase-like_N"/>
</dbReference>
<reference evidence="4" key="2">
    <citation type="journal article" date="2021" name="PeerJ">
        <title>Extensive microbial diversity within the chicken gut microbiome revealed by metagenomics and culture.</title>
        <authorList>
            <person name="Gilroy R."/>
            <person name="Ravi A."/>
            <person name="Getino M."/>
            <person name="Pursley I."/>
            <person name="Horton D.L."/>
            <person name="Alikhan N.F."/>
            <person name="Baker D."/>
            <person name="Gharbi K."/>
            <person name="Hall N."/>
            <person name="Watson M."/>
            <person name="Adriaenssens E.M."/>
            <person name="Foster-Nyarko E."/>
            <person name="Jarju S."/>
            <person name="Secka A."/>
            <person name="Antonio M."/>
            <person name="Oren A."/>
            <person name="Chaudhuri R.R."/>
            <person name="La Ragione R."/>
            <person name="Hildebrand F."/>
            <person name="Pallen M.J."/>
        </authorList>
    </citation>
    <scope>NUCLEOTIDE SEQUENCE</scope>
    <source>
        <strain evidence="4">4920</strain>
    </source>
</reference>
<name>A0A9D1SZI9_9FIRM</name>
<evidence type="ECO:0000256" key="1">
    <source>
        <dbReference type="SAM" id="SignalP"/>
    </source>
</evidence>
<proteinExistence type="predicted"/>
<keyword evidence="4" id="KW-0378">Hydrolase</keyword>
<dbReference type="AlphaFoldDB" id="A0A9D1SZI9"/>
<dbReference type="Gene3D" id="6.20.240.60">
    <property type="match status" value="1"/>
</dbReference>
<sequence length="279" mass="31346">MRKFTCFLILLLTVCTLSAKAYTTPDRNIPIDISVNGSFIKTDAPAFIDYDTTFVPIRFVSDALGADSVEWEPGSATATIRHGNLTIEITENEKYAYVNGVKTALHKSAGIYGQRMYVPVRFVSETFGATVNWDATYYTVQIQKSGVSVDSSLIDRRYTTDEIFWLGRIIEAESAGEPVRGKIGVGNVVLNRVNSSEFPNTIYEVIFDRKYGVQFEPILNGTIYNTPSNESIISAKRALRGENTVGESLYFLNPRIATSNWITNNRTYYTTIKNHDFYL</sequence>
<organism evidence="4 5">
    <name type="scientific">Candidatus Aphodoplasma excrementigallinarum</name>
    <dbReference type="NCBI Taxonomy" id="2840673"/>
    <lineage>
        <taxon>Bacteria</taxon>
        <taxon>Bacillati</taxon>
        <taxon>Bacillota</taxon>
        <taxon>Clostridia</taxon>
        <taxon>Eubacteriales</taxon>
        <taxon>Candidatus Aphodoplasma</taxon>
    </lineage>
</organism>
<dbReference type="GO" id="GO:0016787">
    <property type="term" value="F:hydrolase activity"/>
    <property type="evidence" value="ECO:0007669"/>
    <property type="project" value="UniProtKB-KW"/>
</dbReference>
<reference evidence="4" key="1">
    <citation type="submission" date="2020-10" db="EMBL/GenBank/DDBJ databases">
        <authorList>
            <person name="Gilroy R."/>
        </authorList>
    </citation>
    <scope>NUCLEOTIDE SEQUENCE</scope>
    <source>
        <strain evidence="4">4920</strain>
    </source>
</reference>
<comment type="caution">
    <text evidence="4">The sequence shown here is derived from an EMBL/GenBank/DDBJ whole genome shotgun (WGS) entry which is preliminary data.</text>
</comment>
<feature type="domain" description="Cell wall hydrolase SleB" evidence="2">
    <location>
        <begin position="176"/>
        <end position="278"/>
    </location>
</feature>
<evidence type="ECO:0000259" key="3">
    <source>
        <dbReference type="Pfam" id="PF07833"/>
    </source>
</evidence>
<protein>
    <submittedName>
        <fullName evidence="4">Cell wall hydrolase</fullName>
    </submittedName>
</protein>
<evidence type="ECO:0000313" key="4">
    <source>
        <dbReference type="EMBL" id="HIV02560.1"/>
    </source>
</evidence>
<feature type="domain" description="Copper amine oxidase-like N-terminal" evidence="3">
    <location>
        <begin position="35"/>
        <end position="142"/>
    </location>
</feature>
<dbReference type="Proteomes" id="UP000886743">
    <property type="component" value="Unassembled WGS sequence"/>
</dbReference>
<dbReference type="SUPFAM" id="SSF55383">
    <property type="entry name" value="Copper amine oxidase, domain N"/>
    <property type="match status" value="2"/>
</dbReference>
<feature type="signal peptide" evidence="1">
    <location>
        <begin position="1"/>
        <end position="21"/>
    </location>
</feature>
<dbReference type="InterPro" id="IPR036582">
    <property type="entry name" value="Mao_N_sf"/>
</dbReference>
<evidence type="ECO:0000313" key="5">
    <source>
        <dbReference type="Proteomes" id="UP000886743"/>
    </source>
</evidence>
<dbReference type="Gene3D" id="1.10.10.2520">
    <property type="entry name" value="Cell wall hydrolase SleB, domain 1"/>
    <property type="match status" value="1"/>
</dbReference>
<dbReference type="InterPro" id="IPR011105">
    <property type="entry name" value="Cell_wall_hydrolase_SleB"/>
</dbReference>
<dbReference type="Pfam" id="PF07833">
    <property type="entry name" value="Cu_amine_oxidN1"/>
    <property type="match status" value="1"/>
</dbReference>
<accession>A0A9D1SZI9</accession>
<dbReference type="Pfam" id="PF07486">
    <property type="entry name" value="Hydrolase_2"/>
    <property type="match status" value="1"/>
</dbReference>